<gene>
    <name evidence="1" type="ORF">g.33492</name>
</gene>
<reference evidence="1" key="1">
    <citation type="submission" date="2015-12" db="EMBL/GenBank/DDBJ databases">
        <title>De novo transcriptome assembly of four potential Pierce s Disease insect vectors from Arizona vineyards.</title>
        <authorList>
            <person name="Tassone E.E."/>
        </authorList>
    </citation>
    <scope>NUCLEOTIDE SEQUENCE</scope>
</reference>
<dbReference type="EMBL" id="GEDC01001195">
    <property type="protein sequence ID" value="JAS36103.1"/>
    <property type="molecule type" value="Transcribed_RNA"/>
</dbReference>
<organism evidence="1">
    <name type="scientific">Clastoptera arizonana</name>
    <name type="common">Arizona spittle bug</name>
    <dbReference type="NCBI Taxonomy" id="38151"/>
    <lineage>
        <taxon>Eukaryota</taxon>
        <taxon>Metazoa</taxon>
        <taxon>Ecdysozoa</taxon>
        <taxon>Arthropoda</taxon>
        <taxon>Hexapoda</taxon>
        <taxon>Insecta</taxon>
        <taxon>Pterygota</taxon>
        <taxon>Neoptera</taxon>
        <taxon>Paraneoptera</taxon>
        <taxon>Hemiptera</taxon>
        <taxon>Auchenorrhyncha</taxon>
        <taxon>Cercopoidea</taxon>
        <taxon>Clastopteridae</taxon>
        <taxon>Clastoptera</taxon>
    </lineage>
</organism>
<protein>
    <submittedName>
        <fullName evidence="1">Uncharacterized protein</fullName>
    </submittedName>
</protein>
<sequence>MDELKHNNLIRVKRKNVFLLQEHVDKIRSLFSVRLCEVPKQDFSNSYVVFFNVQLEHCDKGLPDINFISKVQRACITPPLADLEGTQAPLGHVTSFMIYNYLNCFQCITL</sequence>
<name>A0A1B6EDV7_9HEMI</name>
<proteinExistence type="predicted"/>
<dbReference type="AlphaFoldDB" id="A0A1B6EDV7"/>
<accession>A0A1B6EDV7</accession>
<evidence type="ECO:0000313" key="1">
    <source>
        <dbReference type="EMBL" id="JAS36103.1"/>
    </source>
</evidence>